<dbReference type="EMBL" id="CADCVD010000020">
    <property type="protein sequence ID" value="CAA9428914.1"/>
    <property type="molecule type" value="Genomic_DNA"/>
</dbReference>
<organism evidence="2">
    <name type="scientific">uncultured Rubrobacteraceae bacterium</name>
    <dbReference type="NCBI Taxonomy" id="349277"/>
    <lineage>
        <taxon>Bacteria</taxon>
        <taxon>Bacillati</taxon>
        <taxon>Actinomycetota</taxon>
        <taxon>Rubrobacteria</taxon>
        <taxon>Rubrobacterales</taxon>
        <taxon>Rubrobacteraceae</taxon>
        <taxon>environmental samples</taxon>
    </lineage>
</organism>
<evidence type="ECO:0000313" key="2">
    <source>
        <dbReference type="EMBL" id="CAA9428914.1"/>
    </source>
</evidence>
<feature type="region of interest" description="Disordered" evidence="1">
    <location>
        <begin position="26"/>
        <end position="58"/>
    </location>
</feature>
<feature type="non-terminal residue" evidence="2">
    <location>
        <position position="78"/>
    </location>
</feature>
<accession>A0A6J4Q310</accession>
<reference evidence="2" key="1">
    <citation type="submission" date="2020-02" db="EMBL/GenBank/DDBJ databases">
        <authorList>
            <person name="Meier V. D."/>
        </authorList>
    </citation>
    <scope>NUCLEOTIDE SEQUENCE</scope>
    <source>
        <strain evidence="2">AVDCRST_MAG37</strain>
    </source>
</reference>
<gene>
    <name evidence="2" type="ORF">AVDCRST_MAG37-450</name>
</gene>
<feature type="non-terminal residue" evidence="2">
    <location>
        <position position="1"/>
    </location>
</feature>
<protein>
    <submittedName>
        <fullName evidence="2">Uncharacterized protein</fullName>
    </submittedName>
</protein>
<dbReference type="AlphaFoldDB" id="A0A6J4Q310"/>
<name>A0A6J4Q310_9ACTN</name>
<evidence type="ECO:0000256" key="1">
    <source>
        <dbReference type="SAM" id="MobiDB-lite"/>
    </source>
</evidence>
<feature type="compositionally biased region" description="Basic and acidic residues" evidence="1">
    <location>
        <begin position="28"/>
        <end position="58"/>
    </location>
</feature>
<sequence length="78" mass="9040">VRALPEGVVPLQQEGPCALERAGAQLDRPLRRAGHEVHRSTAEDQRRPEDTVPRGCRERRDDARVRRYHRVPERALRL</sequence>
<proteinExistence type="predicted"/>